<evidence type="ECO:0000256" key="5">
    <source>
        <dbReference type="ARBA" id="ARBA00023002"/>
    </source>
</evidence>
<name>A0A6J7F241_9ZZZZ</name>
<dbReference type="InterPro" id="IPR050416">
    <property type="entry name" value="FAD-linked_Oxidoreductase"/>
</dbReference>
<dbReference type="PANTHER" id="PTHR42973:SF39">
    <property type="entry name" value="FAD-BINDING PCMH-TYPE DOMAIN-CONTAINING PROTEIN"/>
    <property type="match status" value="1"/>
</dbReference>
<dbReference type="PANTHER" id="PTHR42973">
    <property type="entry name" value="BINDING OXIDOREDUCTASE, PUTATIVE (AFU_ORTHOLOGUE AFUA_1G17690)-RELATED"/>
    <property type="match status" value="1"/>
</dbReference>
<organism evidence="7">
    <name type="scientific">freshwater metagenome</name>
    <dbReference type="NCBI Taxonomy" id="449393"/>
    <lineage>
        <taxon>unclassified sequences</taxon>
        <taxon>metagenomes</taxon>
        <taxon>ecological metagenomes</taxon>
    </lineage>
</organism>
<protein>
    <submittedName>
        <fullName evidence="7">Unannotated protein</fullName>
    </submittedName>
</protein>
<dbReference type="PROSITE" id="PS00862">
    <property type="entry name" value="OX2_COVAL_FAD"/>
    <property type="match status" value="1"/>
</dbReference>
<keyword evidence="3" id="KW-0285">Flavoprotein</keyword>
<gene>
    <name evidence="7" type="ORF">UFOPK3516_00255</name>
</gene>
<dbReference type="EMBL" id="CAFBMB010000010">
    <property type="protein sequence ID" value="CAB4889667.1"/>
    <property type="molecule type" value="Genomic_DNA"/>
</dbReference>
<dbReference type="InterPro" id="IPR016167">
    <property type="entry name" value="FAD-bd_PCMH_sub1"/>
</dbReference>
<dbReference type="InterPro" id="IPR016169">
    <property type="entry name" value="FAD-bd_PCMH_sub2"/>
</dbReference>
<dbReference type="Pfam" id="PF01565">
    <property type="entry name" value="FAD_binding_4"/>
    <property type="match status" value="1"/>
</dbReference>
<dbReference type="PROSITE" id="PS51387">
    <property type="entry name" value="FAD_PCMH"/>
    <property type="match status" value="1"/>
</dbReference>
<proteinExistence type="inferred from homology"/>
<keyword evidence="5" id="KW-0560">Oxidoreductase</keyword>
<dbReference type="GO" id="GO:0016491">
    <property type="term" value="F:oxidoreductase activity"/>
    <property type="evidence" value="ECO:0007669"/>
    <property type="project" value="UniProtKB-KW"/>
</dbReference>
<dbReference type="InterPro" id="IPR006093">
    <property type="entry name" value="Oxy_OxRdtase_FAD_BS"/>
</dbReference>
<evidence type="ECO:0000313" key="7">
    <source>
        <dbReference type="EMBL" id="CAB4889667.1"/>
    </source>
</evidence>
<reference evidence="7" key="1">
    <citation type="submission" date="2020-05" db="EMBL/GenBank/DDBJ databases">
        <authorList>
            <person name="Chiriac C."/>
            <person name="Salcher M."/>
            <person name="Ghai R."/>
            <person name="Kavagutti S V."/>
        </authorList>
    </citation>
    <scope>NUCLEOTIDE SEQUENCE</scope>
</reference>
<dbReference type="SUPFAM" id="SSF56176">
    <property type="entry name" value="FAD-binding/transporter-associated domain-like"/>
    <property type="match status" value="1"/>
</dbReference>
<dbReference type="Gene3D" id="3.30.43.10">
    <property type="entry name" value="Uridine Diphospho-n-acetylenolpyruvylglucosamine Reductase, domain 2"/>
    <property type="match status" value="1"/>
</dbReference>
<comment type="similarity">
    <text evidence="2">Belongs to the oxygen-dependent FAD-linked oxidoreductase family.</text>
</comment>
<sequence>MSDFSGQLYVPGDAGFDEAVFARVFNARRPTDRMPSAVLVAENEHDVAAGVRYAADNGLSVAVRSGGHSWAVWSVQNNTLLIDLGKLKTPEFDEKTGIVSAGPAIEGGNELDAFLAERGRFFNGGHCPSVGIGGFLLQGGQGWCERGWGWGAESVVAIDVVTAEGELVRADAEQNSDLYWAARGAGPSFPGIVTMFHLKTRPRFQHLFHSVQVYDIADFAEVMTWMYEVEPTISPDVEIVCVSLCPPSTDGEPRTRVFVVTGLALSESEDAAREALAPLQTCPLIDRAFENSVTESSLAEQRESQIQMNPEHWRYYADNVWVDGEAHDIIRALTPVFTTSPEPDAFTIWFGNGLMRELPDMAFSLQSPAYIATYLAYEDSANDARNRAWLNDAMVAAQPVTVGQYLGDSDMTNRQLKFMNDDNFAKLQKIIADRDPEGRFVRYLAHDSATVNRNHWEV</sequence>
<dbReference type="InterPro" id="IPR016166">
    <property type="entry name" value="FAD-bd_PCMH"/>
</dbReference>
<evidence type="ECO:0000256" key="4">
    <source>
        <dbReference type="ARBA" id="ARBA00022827"/>
    </source>
</evidence>
<dbReference type="AlphaFoldDB" id="A0A6J7F241"/>
<dbReference type="GO" id="GO:0071949">
    <property type="term" value="F:FAD binding"/>
    <property type="evidence" value="ECO:0007669"/>
    <property type="project" value="InterPro"/>
</dbReference>
<dbReference type="InterPro" id="IPR036318">
    <property type="entry name" value="FAD-bd_PCMH-like_sf"/>
</dbReference>
<keyword evidence="4" id="KW-0274">FAD</keyword>
<evidence type="ECO:0000256" key="1">
    <source>
        <dbReference type="ARBA" id="ARBA00001974"/>
    </source>
</evidence>
<dbReference type="Gene3D" id="3.40.462.20">
    <property type="match status" value="1"/>
</dbReference>
<dbReference type="Gene3D" id="3.30.465.10">
    <property type="match status" value="1"/>
</dbReference>
<evidence type="ECO:0000256" key="2">
    <source>
        <dbReference type="ARBA" id="ARBA00005466"/>
    </source>
</evidence>
<dbReference type="InterPro" id="IPR006094">
    <property type="entry name" value="Oxid_FAD_bind_N"/>
</dbReference>
<accession>A0A6J7F241</accession>
<evidence type="ECO:0000256" key="3">
    <source>
        <dbReference type="ARBA" id="ARBA00022630"/>
    </source>
</evidence>
<evidence type="ECO:0000259" key="6">
    <source>
        <dbReference type="PROSITE" id="PS51387"/>
    </source>
</evidence>
<feature type="domain" description="FAD-binding PCMH-type" evidence="6">
    <location>
        <begin position="31"/>
        <end position="203"/>
    </location>
</feature>
<comment type="cofactor">
    <cofactor evidence="1">
        <name>FAD</name>
        <dbReference type="ChEBI" id="CHEBI:57692"/>
    </cofactor>
</comment>